<keyword evidence="1" id="KW-0472">Membrane</keyword>
<dbReference type="PATRIC" id="fig|396597.7.peg.3425"/>
<reference evidence="2 3" key="1">
    <citation type="submission" date="2008-03" db="EMBL/GenBank/DDBJ databases">
        <title>Sequencing of the draft genome and assembly of Burkholderia ambifaria MEX-5.</title>
        <authorList>
            <consortium name="US DOE Joint Genome Institute (JGI-PGF)"/>
            <person name="Copeland A."/>
            <person name="Lucas S."/>
            <person name="Lapidus A."/>
            <person name="Glavina del Rio T."/>
            <person name="Dalin E."/>
            <person name="Tice H."/>
            <person name="Bruce D."/>
            <person name="Goodwin L."/>
            <person name="Pitluck S."/>
            <person name="Larimer F."/>
            <person name="Land M.L."/>
            <person name="Hauser L."/>
            <person name="Tiedje J."/>
            <person name="Richardson P."/>
        </authorList>
    </citation>
    <scope>NUCLEOTIDE SEQUENCE [LARGE SCALE GENOMIC DNA]</scope>
    <source>
        <strain evidence="2 3">MEX-5</strain>
    </source>
</reference>
<accession>B1T9B5</accession>
<dbReference type="AlphaFoldDB" id="B1T9B5"/>
<dbReference type="EMBL" id="ABLK01000162">
    <property type="protein sequence ID" value="EDT39845.1"/>
    <property type="molecule type" value="Genomic_DNA"/>
</dbReference>
<evidence type="ECO:0000256" key="1">
    <source>
        <dbReference type="SAM" id="Phobius"/>
    </source>
</evidence>
<feature type="transmembrane region" description="Helical" evidence="1">
    <location>
        <begin position="51"/>
        <end position="70"/>
    </location>
</feature>
<protein>
    <submittedName>
        <fullName evidence="2">Uncharacterized protein</fullName>
    </submittedName>
</protein>
<dbReference type="Proteomes" id="UP000004814">
    <property type="component" value="Unassembled WGS sequence"/>
</dbReference>
<keyword evidence="1" id="KW-1133">Transmembrane helix</keyword>
<evidence type="ECO:0000313" key="3">
    <source>
        <dbReference type="Proteomes" id="UP000004814"/>
    </source>
</evidence>
<name>B1T9B5_9BURK</name>
<proteinExistence type="predicted"/>
<gene>
    <name evidence="2" type="ORF">BamMEX5DRAFT_4381</name>
</gene>
<keyword evidence="1" id="KW-0812">Transmembrane</keyword>
<sequence>MFFQSLAVRLKRLLHNSCDRLSVSPLADALGNRGGRALAHWPAAPRPLDCMLAGAMAAAVALVVLLCTAASRLGFTQAWRIGGWLP</sequence>
<organism evidence="2 3">
    <name type="scientific">Burkholderia ambifaria MEX-5</name>
    <dbReference type="NCBI Taxonomy" id="396597"/>
    <lineage>
        <taxon>Bacteria</taxon>
        <taxon>Pseudomonadati</taxon>
        <taxon>Pseudomonadota</taxon>
        <taxon>Betaproteobacteria</taxon>
        <taxon>Burkholderiales</taxon>
        <taxon>Burkholderiaceae</taxon>
        <taxon>Burkholderia</taxon>
        <taxon>Burkholderia cepacia complex</taxon>
    </lineage>
</organism>
<comment type="caution">
    <text evidence="2">The sequence shown here is derived from an EMBL/GenBank/DDBJ whole genome shotgun (WGS) entry which is preliminary data.</text>
</comment>
<dbReference type="RefSeq" id="WP_006760205.1">
    <property type="nucleotide sequence ID" value="NZ_ABLK01000162.1"/>
</dbReference>
<evidence type="ECO:0000313" key="2">
    <source>
        <dbReference type="EMBL" id="EDT39845.1"/>
    </source>
</evidence>